<reference evidence="2 3" key="1">
    <citation type="journal article" date="2018" name="Sci. Rep.">
        <title>Characterisation of pathogen-specific regions and novel effector candidates in Fusarium oxysporum f. sp. cepae.</title>
        <authorList>
            <person name="Armitage A.D."/>
            <person name="Taylor A."/>
            <person name="Sobczyk M.K."/>
            <person name="Baxter L."/>
            <person name="Greenfield B.P."/>
            <person name="Bates H.J."/>
            <person name="Wilson F."/>
            <person name="Jackson A.C."/>
            <person name="Ott S."/>
            <person name="Harrison R.J."/>
            <person name="Clarkson J.P."/>
        </authorList>
    </citation>
    <scope>NUCLEOTIDE SEQUENCE [LARGE SCALE GENOMIC DNA]</scope>
    <source>
        <strain evidence="2 3">FoC_Fus2</strain>
    </source>
</reference>
<evidence type="ECO:0008006" key="4">
    <source>
        <dbReference type="Google" id="ProtNLM"/>
    </source>
</evidence>
<name>A0A3L6MSM8_FUSOX</name>
<proteinExistence type="predicted"/>
<sequence>MHPFTALSATFVAIMSPALINAQSSGSIAVAPAPTGMGCICMAPTSSGKDEAMYDRTSRCCGQEQGHMRSTSDFWGRGSFYCNFEKSINPAEWDGNCCRRVFGDGTYGFCNKAV</sequence>
<evidence type="ECO:0000313" key="2">
    <source>
        <dbReference type="EMBL" id="RKK06847.1"/>
    </source>
</evidence>
<organism evidence="2 3">
    <name type="scientific">Fusarium oxysporum f. sp. cepae</name>
    <dbReference type="NCBI Taxonomy" id="396571"/>
    <lineage>
        <taxon>Eukaryota</taxon>
        <taxon>Fungi</taxon>
        <taxon>Dikarya</taxon>
        <taxon>Ascomycota</taxon>
        <taxon>Pezizomycotina</taxon>
        <taxon>Sordariomycetes</taxon>
        <taxon>Hypocreomycetidae</taxon>
        <taxon>Hypocreales</taxon>
        <taxon>Nectriaceae</taxon>
        <taxon>Fusarium</taxon>
        <taxon>Fusarium oxysporum species complex</taxon>
    </lineage>
</organism>
<comment type="caution">
    <text evidence="2">The sequence shown here is derived from an EMBL/GenBank/DDBJ whole genome shotgun (WGS) entry which is preliminary data.</text>
</comment>
<accession>A0A3L6MSM8</accession>
<protein>
    <recommendedName>
        <fullName evidence="4">Secreted in xylem 5</fullName>
    </recommendedName>
</protein>
<evidence type="ECO:0000313" key="3">
    <source>
        <dbReference type="Proteomes" id="UP000270866"/>
    </source>
</evidence>
<dbReference type="Proteomes" id="UP000270866">
    <property type="component" value="Unassembled WGS sequence"/>
</dbReference>
<dbReference type="AlphaFoldDB" id="A0A3L6MSM8"/>
<keyword evidence="1" id="KW-0732">Signal</keyword>
<feature type="signal peptide" evidence="1">
    <location>
        <begin position="1"/>
        <end position="22"/>
    </location>
</feature>
<dbReference type="EMBL" id="MRCU01000019">
    <property type="protein sequence ID" value="RKK06847.1"/>
    <property type="molecule type" value="Genomic_DNA"/>
</dbReference>
<evidence type="ECO:0000256" key="1">
    <source>
        <dbReference type="SAM" id="SignalP"/>
    </source>
</evidence>
<gene>
    <name evidence="2" type="ORF">BFJ65_g18400</name>
</gene>
<feature type="chain" id="PRO_5017933037" description="Secreted in xylem 5" evidence="1">
    <location>
        <begin position="23"/>
        <end position="114"/>
    </location>
</feature>